<evidence type="ECO:0008006" key="6">
    <source>
        <dbReference type="Google" id="ProtNLM"/>
    </source>
</evidence>
<feature type="compositionally biased region" description="Polar residues" evidence="1">
    <location>
        <begin position="553"/>
        <end position="568"/>
    </location>
</feature>
<accession>A0AAD3H357</accession>
<keyword evidence="2" id="KW-0472">Membrane</keyword>
<reference evidence="4 5" key="1">
    <citation type="journal article" date="2021" name="Sci. Rep.">
        <title>The genome of the diatom Chaetoceros tenuissimus carries an ancient integrated fragment of an extant virus.</title>
        <authorList>
            <person name="Hongo Y."/>
            <person name="Kimura K."/>
            <person name="Takaki Y."/>
            <person name="Yoshida Y."/>
            <person name="Baba S."/>
            <person name="Kobayashi G."/>
            <person name="Nagasaki K."/>
            <person name="Hano T."/>
            <person name="Tomaru Y."/>
        </authorList>
    </citation>
    <scope>NUCLEOTIDE SEQUENCE [LARGE SCALE GENOMIC DNA]</scope>
    <source>
        <strain evidence="4 5">NIES-3715</strain>
    </source>
</reference>
<keyword evidence="5" id="KW-1185">Reference proteome</keyword>
<keyword evidence="2" id="KW-0812">Transmembrane</keyword>
<dbReference type="AlphaFoldDB" id="A0AAD3H357"/>
<keyword evidence="3" id="KW-0732">Signal</keyword>
<evidence type="ECO:0000256" key="1">
    <source>
        <dbReference type="SAM" id="MobiDB-lite"/>
    </source>
</evidence>
<evidence type="ECO:0000313" key="4">
    <source>
        <dbReference type="EMBL" id="GFH48857.1"/>
    </source>
</evidence>
<evidence type="ECO:0000256" key="3">
    <source>
        <dbReference type="SAM" id="SignalP"/>
    </source>
</evidence>
<keyword evidence="2" id="KW-1133">Transmembrane helix</keyword>
<gene>
    <name evidence="4" type="ORF">CTEN210_05333</name>
</gene>
<protein>
    <recommendedName>
        <fullName evidence="6">Apple domain-containing protein</fullName>
    </recommendedName>
</protein>
<dbReference type="Proteomes" id="UP001054902">
    <property type="component" value="Unassembled WGS sequence"/>
</dbReference>
<name>A0AAD3H357_9STRA</name>
<proteinExistence type="predicted"/>
<evidence type="ECO:0000313" key="5">
    <source>
        <dbReference type="Proteomes" id="UP001054902"/>
    </source>
</evidence>
<dbReference type="EMBL" id="BLLK01000029">
    <property type="protein sequence ID" value="GFH48857.1"/>
    <property type="molecule type" value="Genomic_DNA"/>
</dbReference>
<evidence type="ECO:0000256" key="2">
    <source>
        <dbReference type="SAM" id="Phobius"/>
    </source>
</evidence>
<feature type="chain" id="PRO_5041957426" description="Apple domain-containing protein" evidence="3">
    <location>
        <begin position="20"/>
        <end position="614"/>
    </location>
</feature>
<feature type="region of interest" description="Disordered" evidence="1">
    <location>
        <begin position="543"/>
        <end position="579"/>
    </location>
</feature>
<comment type="caution">
    <text evidence="4">The sequence shown here is derived from an EMBL/GenBank/DDBJ whole genome shotgun (WGS) entry which is preliminary data.</text>
</comment>
<feature type="transmembrane region" description="Helical" evidence="2">
    <location>
        <begin position="443"/>
        <end position="467"/>
    </location>
</feature>
<sequence>MKTVFRGACLFASFSIASTQTTCSDLTVNGQAWNDADGTMYNCQWYETTLDACRNHGDSFRNTYTANEACCACGGGSTALESTPSPSPSPSLSSSSLSTICTDVPYWYDSGGPNYNCAWYAESGSNCQVHGSSFENFGHTASTACCVCGGGSTSVGPTGPTFGPTSSNDFRNGEEVCEGHGFDQNTCLSISCCDWDDGQCWSKVGTDMCFNDENDFDQCYGYITGRNTYTPNVKPKPRQCTLQNPDSIYYNEYSSNYFPETYHDMSCCSSEGAYSTIQNSNGLFRAGYESPYPTGQCVAMVEMMNLMICHPNQGQYVDKEKNSLRICKQTCDAWYDECNGFLYGGNSYTDGSSLCHFMWNGKESSEAMPSCEYYDNFLCEAELTLDVVENNQDCLYVKMPSERLVKHYESMYQYNVSEFVEYPSACTEEEKEKRDWKGILIKVGIGVGAVVGCLCASGGAYLLYYYLCSSKNNGPDFSKPADPWSNQIQEVPVETAVTPSASNAGINADDYTAIQPCAPPQPSAPVFEFNSAVPVPVEEPEIDLSQGVGPTKVETTSNIQKPTSFQQETKPEPEPEPELSFIQRLDMRDLDFKKEMGSITEEEYQRQRHKIIYG</sequence>
<feature type="signal peptide" evidence="3">
    <location>
        <begin position="1"/>
        <end position="19"/>
    </location>
</feature>
<organism evidence="4 5">
    <name type="scientific">Chaetoceros tenuissimus</name>
    <dbReference type="NCBI Taxonomy" id="426638"/>
    <lineage>
        <taxon>Eukaryota</taxon>
        <taxon>Sar</taxon>
        <taxon>Stramenopiles</taxon>
        <taxon>Ochrophyta</taxon>
        <taxon>Bacillariophyta</taxon>
        <taxon>Coscinodiscophyceae</taxon>
        <taxon>Chaetocerotophycidae</taxon>
        <taxon>Chaetocerotales</taxon>
        <taxon>Chaetocerotaceae</taxon>
        <taxon>Chaetoceros</taxon>
    </lineage>
</organism>